<dbReference type="PANTHER" id="PTHR28004:SF2">
    <property type="entry name" value="D-SERINE DEHYDRATASE"/>
    <property type="match status" value="1"/>
</dbReference>
<dbReference type="InterPro" id="IPR051466">
    <property type="entry name" value="D-amino_acid_metab_enzyme"/>
</dbReference>
<dbReference type="Gene3D" id="3.20.20.10">
    <property type="entry name" value="Alanine racemase"/>
    <property type="match status" value="1"/>
</dbReference>
<dbReference type="InterPro" id="IPR029066">
    <property type="entry name" value="PLP-binding_barrel"/>
</dbReference>
<evidence type="ECO:0000313" key="3">
    <source>
        <dbReference type="Proteomes" id="UP000232196"/>
    </source>
</evidence>
<accession>A0A2M9XAR9</accession>
<keyword evidence="3" id="KW-1185">Reference proteome</keyword>
<dbReference type="SUPFAM" id="SSF51419">
    <property type="entry name" value="PLP-binding barrel"/>
    <property type="match status" value="1"/>
</dbReference>
<gene>
    <name evidence="2" type="ORF">CH357_14480</name>
</gene>
<dbReference type="OrthoDB" id="339576at2"/>
<evidence type="ECO:0000313" key="2">
    <source>
        <dbReference type="EMBL" id="PJZ24787.1"/>
    </source>
</evidence>
<organism evidence="2 3">
    <name type="scientific">Leptospira hartskeerlii</name>
    <dbReference type="NCBI Taxonomy" id="2023177"/>
    <lineage>
        <taxon>Bacteria</taxon>
        <taxon>Pseudomonadati</taxon>
        <taxon>Spirochaetota</taxon>
        <taxon>Spirochaetia</taxon>
        <taxon>Leptospirales</taxon>
        <taxon>Leptospiraceae</taxon>
        <taxon>Leptospira</taxon>
    </lineage>
</organism>
<dbReference type="RefSeq" id="WP_100707481.1">
    <property type="nucleotide sequence ID" value="NZ_NPDL01000006.1"/>
</dbReference>
<dbReference type="GO" id="GO:0008721">
    <property type="term" value="F:D-serine ammonia-lyase activity"/>
    <property type="evidence" value="ECO:0007669"/>
    <property type="project" value="TreeGrafter"/>
</dbReference>
<dbReference type="Proteomes" id="UP000232196">
    <property type="component" value="Unassembled WGS sequence"/>
</dbReference>
<dbReference type="PANTHER" id="PTHR28004">
    <property type="entry name" value="ZGC:162816-RELATED"/>
    <property type="match status" value="1"/>
</dbReference>
<name>A0A2M9XAR9_9LEPT</name>
<reference evidence="2 3" key="1">
    <citation type="submission" date="2017-07" db="EMBL/GenBank/DDBJ databases">
        <title>Leptospira spp. isolated from tropical soils.</title>
        <authorList>
            <person name="Thibeaux R."/>
            <person name="Iraola G."/>
            <person name="Ferres I."/>
            <person name="Bierque E."/>
            <person name="Girault D."/>
            <person name="Soupe-Gilbert M.-E."/>
            <person name="Picardeau M."/>
            <person name="Goarant C."/>
        </authorList>
    </citation>
    <scope>NUCLEOTIDE SEQUENCE [LARGE SCALE GENOMIC DNA]</scope>
    <source>
        <strain evidence="2 3">MCA1-C-A1</strain>
    </source>
</reference>
<dbReference type="Pfam" id="PF01168">
    <property type="entry name" value="Ala_racemase_N"/>
    <property type="match status" value="1"/>
</dbReference>
<dbReference type="AlphaFoldDB" id="A0A2M9XAR9"/>
<protein>
    <submittedName>
        <fullName evidence="2">Alanine racemase</fullName>
    </submittedName>
</protein>
<evidence type="ECO:0000259" key="1">
    <source>
        <dbReference type="Pfam" id="PF01168"/>
    </source>
</evidence>
<feature type="domain" description="Alanine racemase N-terminal" evidence="1">
    <location>
        <begin position="57"/>
        <end position="224"/>
    </location>
</feature>
<sequence length="429" mass="48175">MYRKGSNHGLLWIFAVALLLIVFIKPKDNGAGYTPYFKDLNIELKQNGPGKPIVLLDLDRLDSNLKLLKEKIRAPLSYRVVVKSLPSIDLLRYIVNATGSKRLMVFHSGDIIMLLNDPEFQKFDILLGKPMPIAALENIYSKTKKENFQNVQWLVDTSDRVAQYLEFAKKKELKLKLSLEIDIGLHRGGFSKPEDSLSVLELLQTNPKNLELSGYMGYEPHVASVPVIFGDKISAMEKSLQNSLDKYSNFIKLGKEKFPNLFQKQLVFNGGGSKTYSFYQKNPGIVNDVSLGSALVKPTDFDVESLEEHSPAVFIATPVLKKLVGTKIPFLESLSFLFPVWNPNQEITYFIYGGAFSAKKESPKGLEDNSLFGTSTNQSILNGSKATSLEPDDHVFFRPTQSEKVMAEMGEIHLIRSGKLIGIWKTFIN</sequence>
<dbReference type="EMBL" id="NPDN01000007">
    <property type="protein sequence ID" value="PJZ24787.1"/>
    <property type="molecule type" value="Genomic_DNA"/>
</dbReference>
<proteinExistence type="predicted"/>
<dbReference type="InterPro" id="IPR001608">
    <property type="entry name" value="Ala_racemase_N"/>
</dbReference>
<comment type="caution">
    <text evidence="2">The sequence shown here is derived from an EMBL/GenBank/DDBJ whole genome shotgun (WGS) entry which is preliminary data.</text>
</comment>
<dbReference type="GO" id="GO:0036088">
    <property type="term" value="P:D-serine catabolic process"/>
    <property type="evidence" value="ECO:0007669"/>
    <property type="project" value="TreeGrafter"/>
</dbReference>